<protein>
    <submittedName>
        <fullName evidence="2">Histidine kinase CKI1-like</fullName>
    </submittedName>
</protein>
<evidence type="ECO:0000256" key="1">
    <source>
        <dbReference type="SAM" id="Phobius"/>
    </source>
</evidence>
<evidence type="ECO:0000313" key="2">
    <source>
        <dbReference type="EMBL" id="PQQ02465.1"/>
    </source>
</evidence>
<sequence>MAFWQSGLISLVHKDCKVALILLIVMIVIMVVFIFSYIFLMFSAGRREMHLCATLIKQMEATQQAERKSMTKSLAFATASHDVHAALAGITGLIEYLTMKFPRVLN</sequence>
<dbReference type="OrthoDB" id="60033at2759"/>
<reference evidence="2 3" key="1">
    <citation type="submission" date="2018-02" db="EMBL/GenBank/DDBJ databases">
        <title>Draft genome of wild Prunus yedoensis var. nudiflora.</title>
        <authorList>
            <person name="Baek S."/>
            <person name="Kim J.-H."/>
            <person name="Choi K."/>
            <person name="Kim G.-B."/>
            <person name="Cho A."/>
            <person name="Jang H."/>
            <person name="Shin C.-H."/>
            <person name="Yu H.-J."/>
            <person name="Mun J.-H."/>
        </authorList>
    </citation>
    <scope>NUCLEOTIDE SEQUENCE [LARGE SCALE GENOMIC DNA]</scope>
    <source>
        <strain evidence="3">cv. Jeju island</strain>
        <tissue evidence="2">Leaf</tissue>
    </source>
</reference>
<keyword evidence="1" id="KW-0472">Membrane</keyword>
<name>A0A314Y3C6_PRUYE</name>
<dbReference type="AlphaFoldDB" id="A0A314Y3C6"/>
<dbReference type="GO" id="GO:0016301">
    <property type="term" value="F:kinase activity"/>
    <property type="evidence" value="ECO:0007669"/>
    <property type="project" value="UniProtKB-KW"/>
</dbReference>
<keyword evidence="1" id="KW-1133">Transmembrane helix</keyword>
<proteinExistence type="predicted"/>
<keyword evidence="3" id="KW-1185">Reference proteome</keyword>
<feature type="transmembrane region" description="Helical" evidence="1">
    <location>
        <begin position="20"/>
        <end position="40"/>
    </location>
</feature>
<keyword evidence="1" id="KW-0812">Transmembrane</keyword>
<dbReference type="STRING" id="2094558.A0A314Y3C6"/>
<keyword evidence="2" id="KW-0418">Kinase</keyword>
<organism evidence="2 3">
    <name type="scientific">Prunus yedoensis var. nudiflora</name>
    <dbReference type="NCBI Taxonomy" id="2094558"/>
    <lineage>
        <taxon>Eukaryota</taxon>
        <taxon>Viridiplantae</taxon>
        <taxon>Streptophyta</taxon>
        <taxon>Embryophyta</taxon>
        <taxon>Tracheophyta</taxon>
        <taxon>Spermatophyta</taxon>
        <taxon>Magnoliopsida</taxon>
        <taxon>eudicotyledons</taxon>
        <taxon>Gunneridae</taxon>
        <taxon>Pentapetalae</taxon>
        <taxon>rosids</taxon>
        <taxon>fabids</taxon>
        <taxon>Rosales</taxon>
        <taxon>Rosaceae</taxon>
        <taxon>Amygdaloideae</taxon>
        <taxon>Amygdaleae</taxon>
        <taxon>Prunus</taxon>
    </lineage>
</organism>
<keyword evidence="2" id="KW-0808">Transferase</keyword>
<dbReference type="EMBL" id="PJQY01001458">
    <property type="protein sequence ID" value="PQQ02465.1"/>
    <property type="molecule type" value="Genomic_DNA"/>
</dbReference>
<evidence type="ECO:0000313" key="3">
    <source>
        <dbReference type="Proteomes" id="UP000250321"/>
    </source>
</evidence>
<accession>A0A314Y3C6</accession>
<gene>
    <name evidence="2" type="ORF">Pyn_37473</name>
</gene>
<comment type="caution">
    <text evidence="2">The sequence shown here is derived from an EMBL/GenBank/DDBJ whole genome shotgun (WGS) entry which is preliminary data.</text>
</comment>
<dbReference type="Proteomes" id="UP000250321">
    <property type="component" value="Unassembled WGS sequence"/>
</dbReference>